<dbReference type="InterPro" id="IPR017853">
    <property type="entry name" value="GH"/>
</dbReference>
<dbReference type="SUPFAM" id="SSF51445">
    <property type="entry name" value="(Trans)glycosidases"/>
    <property type="match status" value="1"/>
</dbReference>
<evidence type="ECO:0000256" key="3">
    <source>
        <dbReference type="ARBA" id="ARBA00011165"/>
    </source>
</evidence>
<evidence type="ECO:0000256" key="4">
    <source>
        <dbReference type="ARBA" id="ARBA00012670"/>
    </source>
</evidence>
<organism evidence="11 12">
    <name type="scientific">Actinopolymorpha rutila</name>
    <dbReference type="NCBI Taxonomy" id="446787"/>
    <lineage>
        <taxon>Bacteria</taxon>
        <taxon>Bacillati</taxon>
        <taxon>Actinomycetota</taxon>
        <taxon>Actinomycetes</taxon>
        <taxon>Propionibacteriales</taxon>
        <taxon>Actinopolymorphaceae</taxon>
        <taxon>Actinopolymorpha</taxon>
    </lineage>
</organism>
<evidence type="ECO:0000256" key="5">
    <source>
        <dbReference type="ARBA" id="ARBA00022801"/>
    </source>
</evidence>
<dbReference type="SMART" id="SM00813">
    <property type="entry name" value="Alpha-L-AF_C"/>
    <property type="match status" value="1"/>
</dbReference>
<keyword evidence="7 11" id="KW-0326">Glycosidase</keyword>
<feature type="chain" id="PRO_5032748241" description="non-reducing end alpha-L-arabinofuranosidase" evidence="9">
    <location>
        <begin position="32"/>
        <end position="656"/>
    </location>
</feature>
<dbReference type="GO" id="GO:0000272">
    <property type="term" value="P:polysaccharide catabolic process"/>
    <property type="evidence" value="ECO:0007669"/>
    <property type="project" value="TreeGrafter"/>
</dbReference>
<comment type="catalytic activity">
    <reaction evidence="1">
        <text>Hydrolysis of terminal non-reducing alpha-L-arabinofuranoside residues in alpha-L-arabinosides.</text>
        <dbReference type="EC" id="3.2.1.55"/>
    </reaction>
</comment>
<comment type="similarity">
    <text evidence="2">Belongs to the glycosyl hydrolase 51 family.</text>
</comment>
<protein>
    <recommendedName>
        <fullName evidence="4">non-reducing end alpha-L-arabinofuranosidase</fullName>
        <ecNumber evidence="4">3.2.1.55</ecNumber>
    </recommendedName>
</protein>
<evidence type="ECO:0000256" key="8">
    <source>
        <dbReference type="SAM" id="MobiDB-lite"/>
    </source>
</evidence>
<dbReference type="GO" id="GO:0046556">
    <property type="term" value="F:alpha-L-arabinofuranosidase activity"/>
    <property type="evidence" value="ECO:0007669"/>
    <property type="project" value="UniProtKB-EC"/>
</dbReference>
<keyword evidence="12" id="KW-1185">Reference proteome</keyword>
<dbReference type="EC" id="3.2.1.55" evidence="4"/>
<keyword evidence="6" id="KW-0119">Carbohydrate metabolism</keyword>
<dbReference type="EMBL" id="JACBZH010000001">
    <property type="protein sequence ID" value="NYH92437.1"/>
    <property type="molecule type" value="Genomic_DNA"/>
</dbReference>
<evidence type="ECO:0000313" key="11">
    <source>
        <dbReference type="EMBL" id="NYH92437.1"/>
    </source>
</evidence>
<evidence type="ECO:0000256" key="7">
    <source>
        <dbReference type="ARBA" id="ARBA00023295"/>
    </source>
</evidence>
<dbReference type="Proteomes" id="UP000579605">
    <property type="component" value="Unassembled WGS sequence"/>
</dbReference>
<evidence type="ECO:0000256" key="2">
    <source>
        <dbReference type="ARBA" id="ARBA00007186"/>
    </source>
</evidence>
<feature type="signal peptide" evidence="9">
    <location>
        <begin position="1"/>
        <end position="31"/>
    </location>
</feature>
<dbReference type="InterPro" id="IPR010720">
    <property type="entry name" value="Alpha-L-AF_C"/>
</dbReference>
<dbReference type="PROSITE" id="PS51257">
    <property type="entry name" value="PROKAR_LIPOPROTEIN"/>
    <property type="match status" value="1"/>
</dbReference>
<dbReference type="InterPro" id="IPR013780">
    <property type="entry name" value="Glyco_hydro_b"/>
</dbReference>
<name>A0A852ZH76_9ACTN</name>
<dbReference type="RefSeq" id="WP_179789865.1">
    <property type="nucleotide sequence ID" value="NZ_BAAARR010000005.1"/>
</dbReference>
<dbReference type="Pfam" id="PF22848">
    <property type="entry name" value="ASD1_dom"/>
    <property type="match status" value="1"/>
</dbReference>
<gene>
    <name evidence="11" type="ORF">F4554_005075</name>
</gene>
<feature type="region of interest" description="Disordered" evidence="8">
    <location>
        <begin position="236"/>
        <end position="259"/>
    </location>
</feature>
<dbReference type="InterPro" id="IPR055235">
    <property type="entry name" value="ASD1_cat"/>
</dbReference>
<accession>A0A852ZH76</accession>
<evidence type="ECO:0000256" key="1">
    <source>
        <dbReference type="ARBA" id="ARBA00001462"/>
    </source>
</evidence>
<dbReference type="Gene3D" id="2.60.40.1180">
    <property type="entry name" value="Golgi alpha-mannosidase II"/>
    <property type="match status" value="1"/>
</dbReference>
<keyword evidence="9" id="KW-0732">Signal</keyword>
<evidence type="ECO:0000313" key="12">
    <source>
        <dbReference type="Proteomes" id="UP000579605"/>
    </source>
</evidence>
<evidence type="ECO:0000259" key="10">
    <source>
        <dbReference type="SMART" id="SM00813"/>
    </source>
</evidence>
<keyword evidence="5 11" id="KW-0378">Hydrolase</keyword>
<evidence type="ECO:0000256" key="9">
    <source>
        <dbReference type="SAM" id="SignalP"/>
    </source>
</evidence>
<dbReference type="PANTHER" id="PTHR43576">
    <property type="entry name" value="ALPHA-L-ARABINOFURANOSIDASE C-RELATED"/>
    <property type="match status" value="1"/>
</dbReference>
<proteinExistence type="inferred from homology"/>
<reference evidence="11 12" key="1">
    <citation type="submission" date="2020-07" db="EMBL/GenBank/DDBJ databases">
        <title>Sequencing the genomes of 1000 actinobacteria strains.</title>
        <authorList>
            <person name="Klenk H.-P."/>
        </authorList>
    </citation>
    <scope>NUCLEOTIDE SEQUENCE [LARGE SCALE GENOMIC DNA]</scope>
    <source>
        <strain evidence="11 12">DSM 18448</strain>
    </source>
</reference>
<sequence>MRYRRPQWRNALILLSAASCALALTPAPSFADDVPVVLQVKTNQRIGSASPFLAGANNDQFWNNSHGLWDPAANAPDPAVVDKTRRANIGMVRFPGGTPAALYDWKSAIGPANQRACQTPGQPNGGPGPVDGSFGPDEYMKFVEATGARPDIMTPMINETPSDAADWVEYMNAPLGTNPRGGTAWAQIRAENGHPAPYGVRSWEIGNEPDRSAQTYWRSTDPTTNLREYAFGGTEPQVGQNLQRGCDRRPAASKSDGRANQQLKVYYPPVVPDSQTIYVGGTAWTAVADLGSAGPSDRVYEFDPKTGTVHFGDGIHGAVPAKQAVVTADYTPERKPGFVDFYAEMKKADPSIDVCATWAPINKESGLGVASFAQVMRQSGLADNYDCLVVHPYTNFRNVFGDGDWKTAQEGHDEYFLGEKQATDLVANLISDVRTNGSGRQYVATSEYGALWFGAMNDISAYPHWDTAMSHALYMASQWTAFSQLNLPWAMGNTLIGDTPTTLRSVLGGLPDLVYTADAVMREQFKPLVDGGGTTVATTVRNNPQVTPEATEDARFGTYGALATTAAVGDDGVLRVAVVNRDAGRAVTAEVVPAGYAHGDLAAVSTVAGQEFTSYNSVGDPDAVQIQRGRMSLGSTAFRYTFPAHSTTIIELHPAR</sequence>
<dbReference type="GO" id="GO:0046373">
    <property type="term" value="P:L-arabinose metabolic process"/>
    <property type="evidence" value="ECO:0007669"/>
    <property type="project" value="InterPro"/>
</dbReference>
<feature type="domain" description="Alpha-L-arabinofuranosidase C-terminal" evidence="10">
    <location>
        <begin position="446"/>
        <end position="646"/>
    </location>
</feature>
<comment type="subunit">
    <text evidence="3">Homohexamer; trimer of dimers.</text>
</comment>
<dbReference type="SUPFAM" id="SSF51011">
    <property type="entry name" value="Glycosyl hydrolase domain"/>
    <property type="match status" value="1"/>
</dbReference>
<dbReference type="AlphaFoldDB" id="A0A852ZH76"/>
<dbReference type="PANTHER" id="PTHR43576:SF3">
    <property type="entry name" value="ALPHA-L-ARABINOFURANOSIDASE C"/>
    <property type="match status" value="1"/>
</dbReference>
<dbReference type="Gene3D" id="3.20.20.80">
    <property type="entry name" value="Glycosidases"/>
    <property type="match status" value="2"/>
</dbReference>
<evidence type="ECO:0000256" key="6">
    <source>
        <dbReference type="ARBA" id="ARBA00023277"/>
    </source>
</evidence>
<comment type="caution">
    <text evidence="11">The sequence shown here is derived from an EMBL/GenBank/DDBJ whole genome shotgun (WGS) entry which is preliminary data.</text>
</comment>